<evidence type="ECO:0000313" key="10">
    <source>
        <dbReference type="Proteomes" id="UP000230837"/>
    </source>
</evidence>
<evidence type="ECO:0000256" key="6">
    <source>
        <dbReference type="ARBA" id="ARBA00023204"/>
    </source>
</evidence>
<keyword evidence="6 7" id="KW-0234">DNA repair</keyword>
<keyword evidence="3 7" id="KW-0863">Zinc-finger</keyword>
<dbReference type="HAMAP" id="MF_00017">
    <property type="entry name" value="RecR"/>
    <property type="match status" value="1"/>
</dbReference>
<dbReference type="Pfam" id="PF13662">
    <property type="entry name" value="Toprim_4"/>
    <property type="match status" value="1"/>
</dbReference>
<dbReference type="GO" id="GO:0006310">
    <property type="term" value="P:DNA recombination"/>
    <property type="evidence" value="ECO:0007669"/>
    <property type="project" value="UniProtKB-UniRule"/>
</dbReference>
<keyword evidence="5 7" id="KW-0233">DNA recombination</keyword>
<protein>
    <recommendedName>
        <fullName evidence="7">Recombination protein RecR</fullName>
    </recommendedName>
</protein>
<evidence type="ECO:0000313" key="9">
    <source>
        <dbReference type="EMBL" id="PIW96635.1"/>
    </source>
</evidence>
<evidence type="ECO:0000259" key="8">
    <source>
        <dbReference type="PROSITE" id="PS50880"/>
    </source>
</evidence>
<reference evidence="10" key="1">
    <citation type="submission" date="2017-09" db="EMBL/GenBank/DDBJ databases">
        <title>Depth-based differentiation of microbial function through sediment-hosted aquifers and enrichment of novel symbionts in the deep terrestrial subsurface.</title>
        <authorList>
            <person name="Probst A.J."/>
            <person name="Ladd B."/>
            <person name="Jarett J.K."/>
            <person name="Geller-Mcgrath D.E."/>
            <person name="Sieber C.M.K."/>
            <person name="Emerson J.B."/>
            <person name="Anantharaman K."/>
            <person name="Thomas B.C."/>
            <person name="Malmstrom R."/>
            <person name="Stieglmeier M."/>
            <person name="Klingl A."/>
            <person name="Woyke T."/>
            <person name="Ryan C.M."/>
            <person name="Banfield J.F."/>
        </authorList>
    </citation>
    <scope>NUCLEOTIDE SEQUENCE [LARGE SCALE GENOMIC DNA]</scope>
</reference>
<evidence type="ECO:0000256" key="4">
    <source>
        <dbReference type="ARBA" id="ARBA00022833"/>
    </source>
</evidence>
<dbReference type="InterPro" id="IPR000093">
    <property type="entry name" value="DNA_Rcmb_RecR"/>
</dbReference>
<evidence type="ECO:0000256" key="7">
    <source>
        <dbReference type="HAMAP-Rule" id="MF_00017"/>
    </source>
</evidence>
<sequence>MSNLDKLIAYFEKFPGIGSRQAKRFAFHILTLDQTAVAEIAELIGNLQSSVIECASCHRFFAQNYGHSTLCSICLDNNRDQTKLMIVAHDSDIQAIERGNVYDGLYFVLGGTVPLLHSEDAKKLRGGALKATVEARLKAGLTEIILAFAVNPDGENTTRFTESIISPLFINLPKIPKISQLGRGLSTGSELEYADPETIKNALQNRS</sequence>
<comment type="caution">
    <text evidence="9">The sequence shown here is derived from an EMBL/GenBank/DDBJ whole genome shotgun (WGS) entry which is preliminary data.</text>
</comment>
<accession>A0A2M7IMY8</accession>
<dbReference type="EMBL" id="PFHR01000207">
    <property type="protein sequence ID" value="PIW96635.1"/>
    <property type="molecule type" value="Genomic_DNA"/>
</dbReference>
<dbReference type="Gene3D" id="1.10.8.420">
    <property type="entry name" value="RecR Domain 1"/>
    <property type="match status" value="1"/>
</dbReference>
<dbReference type="Gene3D" id="3.40.1360.10">
    <property type="match status" value="1"/>
</dbReference>
<keyword evidence="2 7" id="KW-0227">DNA damage</keyword>
<dbReference type="InterPro" id="IPR006171">
    <property type="entry name" value="TOPRIM_dom"/>
</dbReference>
<comment type="caution">
    <text evidence="7">Lacks conserved residue(s) required for the propagation of feature annotation.</text>
</comment>
<evidence type="ECO:0000256" key="2">
    <source>
        <dbReference type="ARBA" id="ARBA00022763"/>
    </source>
</evidence>
<keyword evidence="1 7" id="KW-0479">Metal-binding</keyword>
<dbReference type="Pfam" id="PF21176">
    <property type="entry name" value="RecR_HhH"/>
    <property type="match status" value="1"/>
</dbReference>
<keyword evidence="4 7" id="KW-0862">Zinc</keyword>
<evidence type="ECO:0000256" key="3">
    <source>
        <dbReference type="ARBA" id="ARBA00022771"/>
    </source>
</evidence>
<dbReference type="PROSITE" id="PS50880">
    <property type="entry name" value="TOPRIM"/>
    <property type="match status" value="1"/>
</dbReference>
<comment type="function">
    <text evidence="7">May play a role in DNA repair. It seems to be involved in an RecBC-independent recombinational process of DNA repair. It may act with RecF and RecO.</text>
</comment>
<comment type="similarity">
    <text evidence="7">Belongs to the RecR family.</text>
</comment>
<dbReference type="Pfam" id="PF21175">
    <property type="entry name" value="RecR_C"/>
    <property type="match status" value="1"/>
</dbReference>
<gene>
    <name evidence="7" type="primary">recR</name>
    <name evidence="9" type="ORF">COZ82_03925</name>
</gene>
<name>A0A2M7IMY8_9BACT</name>
<dbReference type="InterPro" id="IPR023627">
    <property type="entry name" value="Rcmb_RecR"/>
</dbReference>
<dbReference type="Proteomes" id="UP000230837">
    <property type="component" value="Unassembled WGS sequence"/>
</dbReference>
<organism evidence="9 10">
    <name type="scientific">Candidatus Kaiserbacteria bacterium CG_4_8_14_3_um_filter_38_9</name>
    <dbReference type="NCBI Taxonomy" id="1974599"/>
    <lineage>
        <taxon>Bacteria</taxon>
        <taxon>Candidatus Kaiseribacteriota</taxon>
    </lineage>
</organism>
<feature type="domain" description="Toprim" evidence="8">
    <location>
        <begin position="82"/>
        <end position="186"/>
    </location>
</feature>
<dbReference type="PANTHER" id="PTHR30446:SF0">
    <property type="entry name" value="RECOMBINATION PROTEIN RECR"/>
    <property type="match status" value="1"/>
</dbReference>
<dbReference type="AlphaFoldDB" id="A0A2M7IMY8"/>
<evidence type="ECO:0000256" key="1">
    <source>
        <dbReference type="ARBA" id="ARBA00022723"/>
    </source>
</evidence>
<dbReference type="PANTHER" id="PTHR30446">
    <property type="entry name" value="RECOMBINATION PROTEIN RECR"/>
    <property type="match status" value="1"/>
</dbReference>
<proteinExistence type="inferred from homology"/>
<evidence type="ECO:0000256" key="5">
    <source>
        <dbReference type="ARBA" id="ARBA00023172"/>
    </source>
</evidence>
<dbReference type="GO" id="GO:0003677">
    <property type="term" value="F:DNA binding"/>
    <property type="evidence" value="ECO:0007669"/>
    <property type="project" value="UniProtKB-UniRule"/>
</dbReference>
<dbReference type="GO" id="GO:0006281">
    <property type="term" value="P:DNA repair"/>
    <property type="evidence" value="ECO:0007669"/>
    <property type="project" value="UniProtKB-UniRule"/>
</dbReference>
<dbReference type="GO" id="GO:0008270">
    <property type="term" value="F:zinc ion binding"/>
    <property type="evidence" value="ECO:0007669"/>
    <property type="project" value="UniProtKB-KW"/>
</dbReference>
<dbReference type="SUPFAM" id="SSF111304">
    <property type="entry name" value="Recombination protein RecR"/>
    <property type="match status" value="1"/>
</dbReference>